<comment type="pathway">
    <text evidence="1">Purine metabolism; ppGpp biosynthesis; ppGpp from GTP: step 1/2.</text>
</comment>
<dbReference type="Pfam" id="PF04607">
    <property type="entry name" value="RelA_SpoT"/>
    <property type="match status" value="1"/>
</dbReference>
<accession>A0A6N3CP69</accession>
<dbReference type="InterPro" id="IPR007685">
    <property type="entry name" value="RelA_SpoT"/>
</dbReference>
<reference evidence="3" key="1">
    <citation type="submission" date="2019-11" db="EMBL/GenBank/DDBJ databases">
        <authorList>
            <person name="Feng L."/>
        </authorList>
    </citation>
    <scope>NUCLEOTIDE SEQUENCE</scope>
    <source>
        <strain evidence="3">IbartlettiiLFYP30</strain>
    </source>
</reference>
<dbReference type="CDD" id="cd05399">
    <property type="entry name" value="NT_Rel-Spo_like"/>
    <property type="match status" value="1"/>
</dbReference>
<dbReference type="SMART" id="SM00954">
    <property type="entry name" value="RelA_SpoT"/>
    <property type="match status" value="1"/>
</dbReference>
<keyword evidence="3" id="KW-0418">Kinase</keyword>
<feature type="domain" description="RelA/SpoT" evidence="2">
    <location>
        <begin position="63"/>
        <end position="205"/>
    </location>
</feature>
<dbReference type="AlphaFoldDB" id="A0A6N3CP69"/>
<organism evidence="3">
    <name type="scientific">Intestinibacter bartlettii</name>
    <dbReference type="NCBI Taxonomy" id="261299"/>
    <lineage>
        <taxon>Bacteria</taxon>
        <taxon>Bacillati</taxon>
        <taxon>Bacillota</taxon>
        <taxon>Clostridia</taxon>
        <taxon>Peptostreptococcales</taxon>
        <taxon>Peptostreptococcaceae</taxon>
        <taxon>Intestinibacter</taxon>
    </lineage>
</organism>
<protein>
    <submittedName>
        <fullName evidence="3">GTP pyrophosphokinase YwaC</fullName>
        <ecNumber evidence="3">2.7.6.5</ecNumber>
    </submittedName>
</protein>
<dbReference type="InterPro" id="IPR043519">
    <property type="entry name" value="NT_sf"/>
</dbReference>
<gene>
    <name evidence="3" type="primary">ywaC_2</name>
    <name evidence="3" type="ORF">IBLFYP30_01927</name>
</gene>
<dbReference type="PANTHER" id="PTHR41773">
    <property type="entry name" value="GTP PYROPHOSPHATASE-RELATED"/>
    <property type="match status" value="1"/>
</dbReference>
<dbReference type="GO" id="GO:0015970">
    <property type="term" value="P:guanosine tetraphosphate biosynthetic process"/>
    <property type="evidence" value="ECO:0007669"/>
    <property type="project" value="UniProtKB-UniPathway"/>
</dbReference>
<dbReference type="UniPathway" id="UPA00908">
    <property type="reaction ID" value="UER00884"/>
</dbReference>
<evidence type="ECO:0000259" key="2">
    <source>
        <dbReference type="SMART" id="SM00954"/>
    </source>
</evidence>
<sequence>MDKNEFLEIYDLEPQDLKDLGINWVDLYNILQDYKKSIDIYDARLTYVANVLRQHPKIHSVKTRVKDPKRLLQKLVRKTPNRREKYGDNFNFNIQNYKDEITDIMGIRAIHIFKDDWEEIHQFITNKWDVIETVANIREGDNVTTFEEKSIPVRSRVSGYRSVHYLIKYGSGYESSTIEIQVRTIFEEGYGEIDHQLRYSHDDDIPELLAQNLMLLNRIVGSSDEMASLINKLNKSFSEIESKYNKKLKNKNNMLRNLRQKIYENDSLNPYERESIVKEIDDIILGDRVKYSGRK</sequence>
<dbReference type="EMBL" id="CACRUE010000030">
    <property type="protein sequence ID" value="VYU17344.1"/>
    <property type="molecule type" value="Genomic_DNA"/>
</dbReference>
<keyword evidence="3" id="KW-0808">Transferase</keyword>
<dbReference type="RefSeq" id="WP_024037433.1">
    <property type="nucleotide sequence ID" value="NZ_CACRUE010000030.1"/>
</dbReference>
<evidence type="ECO:0000256" key="1">
    <source>
        <dbReference type="ARBA" id="ARBA00004976"/>
    </source>
</evidence>
<dbReference type="Gene3D" id="3.30.460.10">
    <property type="entry name" value="Beta Polymerase, domain 2"/>
    <property type="match status" value="1"/>
</dbReference>
<dbReference type="SUPFAM" id="SSF81301">
    <property type="entry name" value="Nucleotidyltransferase"/>
    <property type="match status" value="1"/>
</dbReference>
<name>A0A6N3CP69_9FIRM</name>
<evidence type="ECO:0000313" key="3">
    <source>
        <dbReference type="EMBL" id="VYU17344.1"/>
    </source>
</evidence>
<dbReference type="GO" id="GO:0016301">
    <property type="term" value="F:kinase activity"/>
    <property type="evidence" value="ECO:0007669"/>
    <property type="project" value="UniProtKB-KW"/>
</dbReference>
<dbReference type="GO" id="GO:0008728">
    <property type="term" value="F:GTP diphosphokinase activity"/>
    <property type="evidence" value="ECO:0007669"/>
    <property type="project" value="UniProtKB-EC"/>
</dbReference>
<proteinExistence type="predicted"/>
<dbReference type="PANTHER" id="PTHR41773:SF1">
    <property type="entry name" value="RELA_SPOT DOMAIN-CONTAINING PROTEIN"/>
    <property type="match status" value="1"/>
</dbReference>
<dbReference type="EC" id="2.7.6.5" evidence="3"/>